<evidence type="ECO:0000313" key="4">
    <source>
        <dbReference type="Proteomes" id="UP000053424"/>
    </source>
</evidence>
<dbReference type="Proteomes" id="UP000053424">
    <property type="component" value="Unassembled WGS sequence"/>
</dbReference>
<proteinExistence type="predicted"/>
<protein>
    <submittedName>
        <fullName evidence="3">Uncharacterized protein</fullName>
    </submittedName>
</protein>
<evidence type="ECO:0000256" key="2">
    <source>
        <dbReference type="SAM" id="MobiDB-lite"/>
    </source>
</evidence>
<feature type="region of interest" description="Disordered" evidence="2">
    <location>
        <begin position="1"/>
        <end position="100"/>
    </location>
</feature>
<feature type="coiled-coil region" evidence="1">
    <location>
        <begin position="150"/>
        <end position="180"/>
    </location>
</feature>
<dbReference type="HOGENOM" id="CLU_776241_0_0_1"/>
<feature type="compositionally biased region" description="Polar residues" evidence="2">
    <location>
        <begin position="1"/>
        <end position="14"/>
    </location>
</feature>
<evidence type="ECO:0000256" key="1">
    <source>
        <dbReference type="SAM" id="Coils"/>
    </source>
</evidence>
<dbReference type="AlphaFoldDB" id="A0A0C3CFC7"/>
<gene>
    <name evidence="3" type="ORF">M413DRAFT_131426</name>
</gene>
<sequence length="357" mass="41229">MTSTSGLSQWSMATHPQYDNARKRRLREERNNRLVFPSDSIDMDEGAAVNPFGGTATDLRKTAPQYLPKPDVEGIDPALKSDGQGRGQGDEERMGSPPPSIKLEGVEEKIALAQDVPGALTDNTPLYPVQIAGPSEPIIDRRERELDWRSGEIDRRERELERRERELERRERELHRRERALVDEKTRWAVIQNTTGVGAPAHWQNAIEDLRNQIRIDLLAERKENRDREIALEAKIMKQVEMKEVEYRMKLLRVAFHEEILRKMVWRVPRFRLAREHKLPLGSPPAPLKLSQDVQNTIYMIRPLDMTSRIANLCQRGKSTKIISTTSIGWDWLVRSQLSHEDANEAKELRDFLLLVS</sequence>
<keyword evidence="4" id="KW-1185">Reference proteome</keyword>
<organism evidence="3 4">
    <name type="scientific">Hebeloma cylindrosporum</name>
    <dbReference type="NCBI Taxonomy" id="76867"/>
    <lineage>
        <taxon>Eukaryota</taxon>
        <taxon>Fungi</taxon>
        <taxon>Dikarya</taxon>
        <taxon>Basidiomycota</taxon>
        <taxon>Agaricomycotina</taxon>
        <taxon>Agaricomycetes</taxon>
        <taxon>Agaricomycetidae</taxon>
        <taxon>Agaricales</taxon>
        <taxon>Agaricineae</taxon>
        <taxon>Hymenogastraceae</taxon>
        <taxon>Hebeloma</taxon>
    </lineage>
</organism>
<accession>A0A0C3CFC7</accession>
<name>A0A0C3CFC7_HEBCY</name>
<dbReference type="EMBL" id="KN831778">
    <property type="protein sequence ID" value="KIM42326.1"/>
    <property type="molecule type" value="Genomic_DNA"/>
</dbReference>
<dbReference type="STRING" id="686832.A0A0C3CFC7"/>
<evidence type="ECO:0000313" key="3">
    <source>
        <dbReference type="EMBL" id="KIM42326.1"/>
    </source>
</evidence>
<keyword evidence="1" id="KW-0175">Coiled coil</keyword>
<reference evidence="3 4" key="1">
    <citation type="submission" date="2014-04" db="EMBL/GenBank/DDBJ databases">
        <authorList>
            <consortium name="DOE Joint Genome Institute"/>
            <person name="Kuo A."/>
            <person name="Gay G."/>
            <person name="Dore J."/>
            <person name="Kohler A."/>
            <person name="Nagy L.G."/>
            <person name="Floudas D."/>
            <person name="Copeland A."/>
            <person name="Barry K.W."/>
            <person name="Cichocki N."/>
            <person name="Veneault-Fourrey C."/>
            <person name="LaButti K."/>
            <person name="Lindquist E.A."/>
            <person name="Lipzen A."/>
            <person name="Lundell T."/>
            <person name="Morin E."/>
            <person name="Murat C."/>
            <person name="Sun H."/>
            <person name="Tunlid A."/>
            <person name="Henrissat B."/>
            <person name="Grigoriev I.V."/>
            <person name="Hibbett D.S."/>
            <person name="Martin F."/>
            <person name="Nordberg H.P."/>
            <person name="Cantor M.N."/>
            <person name="Hua S.X."/>
        </authorList>
    </citation>
    <scope>NUCLEOTIDE SEQUENCE [LARGE SCALE GENOMIC DNA]</scope>
    <source>
        <strain evidence="4">h7</strain>
    </source>
</reference>
<reference evidence="4" key="2">
    <citation type="submission" date="2015-01" db="EMBL/GenBank/DDBJ databases">
        <title>Evolutionary Origins and Diversification of the Mycorrhizal Mutualists.</title>
        <authorList>
            <consortium name="DOE Joint Genome Institute"/>
            <consortium name="Mycorrhizal Genomics Consortium"/>
            <person name="Kohler A."/>
            <person name="Kuo A."/>
            <person name="Nagy L.G."/>
            <person name="Floudas D."/>
            <person name="Copeland A."/>
            <person name="Barry K.W."/>
            <person name="Cichocki N."/>
            <person name="Veneault-Fourrey C."/>
            <person name="LaButti K."/>
            <person name="Lindquist E.A."/>
            <person name="Lipzen A."/>
            <person name="Lundell T."/>
            <person name="Morin E."/>
            <person name="Murat C."/>
            <person name="Riley R."/>
            <person name="Ohm R."/>
            <person name="Sun H."/>
            <person name="Tunlid A."/>
            <person name="Henrissat B."/>
            <person name="Grigoriev I.V."/>
            <person name="Hibbett D.S."/>
            <person name="Martin F."/>
        </authorList>
    </citation>
    <scope>NUCLEOTIDE SEQUENCE [LARGE SCALE GENOMIC DNA]</scope>
    <source>
        <strain evidence="4">h7</strain>
    </source>
</reference>